<keyword evidence="3" id="KW-1185">Reference proteome</keyword>
<dbReference type="OrthoDB" id="4089394at2759"/>
<dbReference type="PANTHER" id="PTHR28092:SF1">
    <property type="entry name" value="FACTOR-INDUCED GENE 1 PROTEIN"/>
    <property type="match status" value="1"/>
</dbReference>
<dbReference type="EMBL" id="KV454001">
    <property type="protein sequence ID" value="ODQ48575.1"/>
    <property type="molecule type" value="Genomic_DNA"/>
</dbReference>
<dbReference type="GeneID" id="30176918"/>
<dbReference type="PANTHER" id="PTHR28092">
    <property type="entry name" value="FACTOR-INDUCED GENE 1 PROTEIN"/>
    <property type="match status" value="1"/>
</dbReference>
<proteinExistence type="predicted"/>
<keyword evidence="1" id="KW-0812">Transmembrane</keyword>
<name>A0A1E3NR56_9ASCO</name>
<reference evidence="2 3" key="1">
    <citation type="journal article" date="2016" name="Proc. Natl. Acad. Sci. U.S.A.">
        <title>Comparative genomics of biotechnologically important yeasts.</title>
        <authorList>
            <person name="Riley R."/>
            <person name="Haridas S."/>
            <person name="Wolfe K.H."/>
            <person name="Lopes M.R."/>
            <person name="Hittinger C.T."/>
            <person name="Goeker M."/>
            <person name="Salamov A.A."/>
            <person name="Wisecaver J.H."/>
            <person name="Long T.M."/>
            <person name="Calvey C.H."/>
            <person name="Aerts A.L."/>
            <person name="Barry K.W."/>
            <person name="Choi C."/>
            <person name="Clum A."/>
            <person name="Coughlan A.Y."/>
            <person name="Deshpande S."/>
            <person name="Douglass A.P."/>
            <person name="Hanson S.J."/>
            <person name="Klenk H.-P."/>
            <person name="LaButti K.M."/>
            <person name="Lapidus A."/>
            <person name="Lindquist E.A."/>
            <person name="Lipzen A.M."/>
            <person name="Meier-Kolthoff J.P."/>
            <person name="Ohm R.A."/>
            <person name="Otillar R.P."/>
            <person name="Pangilinan J.L."/>
            <person name="Peng Y."/>
            <person name="Rokas A."/>
            <person name="Rosa C.A."/>
            <person name="Scheuner C."/>
            <person name="Sibirny A.A."/>
            <person name="Slot J.C."/>
            <person name="Stielow J.B."/>
            <person name="Sun H."/>
            <person name="Kurtzman C.P."/>
            <person name="Blackwell M."/>
            <person name="Grigoriev I.V."/>
            <person name="Jeffries T.W."/>
        </authorList>
    </citation>
    <scope>NUCLEOTIDE SEQUENCE [LARGE SCALE GENOMIC DNA]</scope>
    <source>
        <strain evidence="2 3">NRRL Y-2026</strain>
    </source>
</reference>
<sequence length="291" mass="32132">MIFSLGLFFVKKTPKFLCAVVTIINVVMIFFVINGATHDSDAYSNLYSVEFTFNQTSDISSALSTQYSKQHKGNSLQDFVVRVGYMGVCINFGDGMQCGYTSDMEYTYQDQVPSFSVTGGNKNSTSSTSLEVFDIAYAIQQKTARHQIFIVEIIFLLALLVVQLYNMIGFLPLQKYASYLSMLILGSFWIILCISITWTMVVCHDLVSVGGVMTMNILSFSKGKRSQGVLWAVFALTIVQTAYYMWTLIGGTGFMQGISRSGAKKNTDVEKDAGSVSDSVMSSITTLRGTL</sequence>
<keyword evidence="1" id="KW-0472">Membrane</keyword>
<dbReference type="Proteomes" id="UP000094455">
    <property type="component" value="Unassembled WGS sequence"/>
</dbReference>
<organism evidence="2 3">
    <name type="scientific">Pichia membranifaciens NRRL Y-2026</name>
    <dbReference type="NCBI Taxonomy" id="763406"/>
    <lineage>
        <taxon>Eukaryota</taxon>
        <taxon>Fungi</taxon>
        <taxon>Dikarya</taxon>
        <taxon>Ascomycota</taxon>
        <taxon>Saccharomycotina</taxon>
        <taxon>Pichiomycetes</taxon>
        <taxon>Pichiales</taxon>
        <taxon>Pichiaceae</taxon>
        <taxon>Pichia</taxon>
    </lineage>
</organism>
<evidence type="ECO:0000256" key="1">
    <source>
        <dbReference type="SAM" id="Phobius"/>
    </source>
</evidence>
<dbReference type="RefSeq" id="XP_019019688.1">
    <property type="nucleotide sequence ID" value="XM_019160231.1"/>
</dbReference>
<feature type="transmembrane region" description="Helical" evidence="1">
    <location>
        <begin position="148"/>
        <end position="168"/>
    </location>
</feature>
<dbReference type="InterPro" id="IPR033481">
    <property type="entry name" value="Dni1/Fig1"/>
</dbReference>
<keyword evidence="1" id="KW-1133">Transmembrane helix</keyword>
<feature type="transmembrane region" description="Helical" evidence="1">
    <location>
        <begin position="180"/>
        <end position="207"/>
    </location>
</feature>
<dbReference type="GO" id="GO:0016020">
    <property type="term" value="C:membrane"/>
    <property type="evidence" value="ECO:0007669"/>
    <property type="project" value="InterPro"/>
</dbReference>
<evidence type="ECO:0000313" key="3">
    <source>
        <dbReference type="Proteomes" id="UP000094455"/>
    </source>
</evidence>
<dbReference type="AlphaFoldDB" id="A0A1E3NR56"/>
<protein>
    <submittedName>
        <fullName evidence="2">Uncharacterized protein</fullName>
    </submittedName>
</protein>
<accession>A0A1E3NR56</accession>
<dbReference type="Pfam" id="PF12351">
    <property type="entry name" value="Fig1"/>
    <property type="match status" value="1"/>
</dbReference>
<gene>
    <name evidence="2" type="ORF">PICMEDRAFT_14123</name>
</gene>
<evidence type="ECO:0000313" key="2">
    <source>
        <dbReference type="EMBL" id="ODQ48575.1"/>
    </source>
</evidence>
<feature type="transmembrane region" description="Helical" evidence="1">
    <location>
        <begin position="14"/>
        <end position="33"/>
    </location>
</feature>
<dbReference type="GO" id="GO:0043332">
    <property type="term" value="C:mating projection tip"/>
    <property type="evidence" value="ECO:0007669"/>
    <property type="project" value="TreeGrafter"/>
</dbReference>
<feature type="transmembrane region" description="Helical" evidence="1">
    <location>
        <begin position="228"/>
        <end position="246"/>
    </location>
</feature>
<dbReference type="GO" id="GO:0000747">
    <property type="term" value="P:conjugation with cellular fusion"/>
    <property type="evidence" value="ECO:0007669"/>
    <property type="project" value="TreeGrafter"/>
</dbReference>